<dbReference type="EC" id="2.7.1.20" evidence="6"/>
<keyword evidence="6" id="KW-0660">Purine salvage</keyword>
<organism evidence="8 9">
    <name type="scientific">Lactuca saligna</name>
    <name type="common">Willowleaf lettuce</name>
    <dbReference type="NCBI Taxonomy" id="75948"/>
    <lineage>
        <taxon>Eukaryota</taxon>
        <taxon>Viridiplantae</taxon>
        <taxon>Streptophyta</taxon>
        <taxon>Embryophyta</taxon>
        <taxon>Tracheophyta</taxon>
        <taxon>Spermatophyta</taxon>
        <taxon>Magnoliopsida</taxon>
        <taxon>eudicotyledons</taxon>
        <taxon>Gunneridae</taxon>
        <taxon>Pentapetalae</taxon>
        <taxon>asterids</taxon>
        <taxon>campanulids</taxon>
        <taxon>Asterales</taxon>
        <taxon>Asteraceae</taxon>
        <taxon>Cichorioideae</taxon>
        <taxon>Cichorieae</taxon>
        <taxon>Lactucinae</taxon>
        <taxon>Lactuca</taxon>
    </lineage>
</organism>
<sequence>MFLLALSPPTSDLRPAPPHCPTLSSDTQPATPPLRHFLARPSQWSPSSTTVKFVGNLLKGQTVDVIGAGRIGSAYARMMPVAKNLSHGKAHHQWMRYDVQLNNAILVEDKHLSMYDEMSSQFTIEYIANGATQYSIRVSQRLDDNLTSYKLDLTEAQTAARERHELLENVMKDSRDSVELKVKELQDLVVKEVKQIVSFCTGLKNGLSINKFGYGSSIVKPVTQGDLKNKGKGVHVNPSEEE</sequence>
<dbReference type="InterPro" id="IPR001805">
    <property type="entry name" value="Adenokinase"/>
</dbReference>
<name>A0AA35Z4U4_LACSI</name>
<reference evidence="8" key="1">
    <citation type="submission" date="2023-04" db="EMBL/GenBank/DDBJ databases">
        <authorList>
            <person name="Vijverberg K."/>
            <person name="Xiong W."/>
            <person name="Schranz E."/>
        </authorList>
    </citation>
    <scope>NUCLEOTIDE SEQUENCE</scope>
</reference>
<comment type="function">
    <text evidence="6">ATP dependent phosphorylation of adenosine and other related nucleoside analogs to monophosphate derivatives.</text>
</comment>
<dbReference type="Proteomes" id="UP001177003">
    <property type="component" value="Chromosome 5"/>
</dbReference>
<evidence type="ECO:0000256" key="4">
    <source>
        <dbReference type="ARBA" id="ARBA00022777"/>
    </source>
</evidence>
<dbReference type="GO" id="GO:0005524">
    <property type="term" value="F:ATP binding"/>
    <property type="evidence" value="ECO:0007669"/>
    <property type="project" value="UniProtKB-UniRule"/>
</dbReference>
<dbReference type="AlphaFoldDB" id="A0AA35Z4U4"/>
<proteinExistence type="inferred from homology"/>
<accession>A0AA35Z4U4</accession>
<dbReference type="GO" id="GO:0004001">
    <property type="term" value="F:adenosine kinase activity"/>
    <property type="evidence" value="ECO:0007669"/>
    <property type="project" value="UniProtKB-UniRule"/>
</dbReference>
<dbReference type="EMBL" id="OX465081">
    <property type="protein sequence ID" value="CAI9285885.1"/>
    <property type="molecule type" value="Genomic_DNA"/>
</dbReference>
<dbReference type="GO" id="GO:0006166">
    <property type="term" value="P:purine ribonucleoside salvage"/>
    <property type="evidence" value="ECO:0007669"/>
    <property type="project" value="UniProtKB-KW"/>
</dbReference>
<dbReference type="GO" id="GO:0005829">
    <property type="term" value="C:cytosol"/>
    <property type="evidence" value="ECO:0007669"/>
    <property type="project" value="TreeGrafter"/>
</dbReference>
<dbReference type="GO" id="GO:0044209">
    <property type="term" value="P:AMP salvage"/>
    <property type="evidence" value="ECO:0007669"/>
    <property type="project" value="UniProtKB-UniRule"/>
</dbReference>
<protein>
    <recommendedName>
        <fullName evidence="6">Adenosine kinase</fullName>
        <shortName evidence="6">AK</shortName>
        <ecNumber evidence="6">2.7.1.20</ecNumber>
    </recommendedName>
    <alternativeName>
        <fullName evidence="6">Adenosine 5'-phosphotransferase</fullName>
    </alternativeName>
</protein>
<keyword evidence="4 6" id="KW-0418">Kinase</keyword>
<gene>
    <name evidence="8" type="ORF">LSALG_LOCUS25337</name>
</gene>
<evidence type="ECO:0000313" key="8">
    <source>
        <dbReference type="EMBL" id="CAI9285885.1"/>
    </source>
</evidence>
<evidence type="ECO:0000256" key="6">
    <source>
        <dbReference type="RuleBase" id="RU368116"/>
    </source>
</evidence>
<evidence type="ECO:0000256" key="2">
    <source>
        <dbReference type="ARBA" id="ARBA00022679"/>
    </source>
</evidence>
<comment type="pathway">
    <text evidence="6">Purine metabolism; AMP biosynthesis via salvage pathway; AMP from adenosine: step 1/1.</text>
</comment>
<dbReference type="GO" id="GO:0005634">
    <property type="term" value="C:nucleus"/>
    <property type="evidence" value="ECO:0007669"/>
    <property type="project" value="TreeGrafter"/>
</dbReference>
<comment type="similarity">
    <text evidence="1 6">Belongs to the carbohydrate kinase PfkB family.</text>
</comment>
<keyword evidence="3 6" id="KW-0547">Nucleotide-binding</keyword>
<comment type="catalytic activity">
    <reaction evidence="6">
        <text>adenosine + ATP = AMP + ADP + H(+)</text>
        <dbReference type="Rhea" id="RHEA:20824"/>
        <dbReference type="ChEBI" id="CHEBI:15378"/>
        <dbReference type="ChEBI" id="CHEBI:16335"/>
        <dbReference type="ChEBI" id="CHEBI:30616"/>
        <dbReference type="ChEBI" id="CHEBI:456215"/>
        <dbReference type="ChEBI" id="CHEBI:456216"/>
        <dbReference type="EC" id="2.7.1.20"/>
    </reaction>
</comment>
<keyword evidence="9" id="KW-1185">Reference proteome</keyword>
<evidence type="ECO:0000313" key="9">
    <source>
        <dbReference type="Proteomes" id="UP001177003"/>
    </source>
</evidence>
<dbReference type="GO" id="GO:0006144">
    <property type="term" value="P:purine nucleobase metabolic process"/>
    <property type="evidence" value="ECO:0007669"/>
    <property type="project" value="TreeGrafter"/>
</dbReference>
<keyword evidence="2 6" id="KW-0808">Transferase</keyword>
<comment type="cofactor">
    <cofactor evidence="6">
        <name>Mg(2+)</name>
        <dbReference type="ChEBI" id="CHEBI:18420"/>
    </cofactor>
</comment>
<evidence type="ECO:0000256" key="5">
    <source>
        <dbReference type="ARBA" id="ARBA00022840"/>
    </source>
</evidence>
<keyword evidence="6" id="KW-0460">Magnesium</keyword>
<evidence type="ECO:0000256" key="1">
    <source>
        <dbReference type="ARBA" id="ARBA00010688"/>
    </source>
</evidence>
<keyword evidence="5 6" id="KW-0067">ATP-binding</keyword>
<dbReference type="PANTHER" id="PTHR45769:SF3">
    <property type="entry name" value="ADENOSINE KINASE"/>
    <property type="match status" value="1"/>
</dbReference>
<evidence type="ECO:0000256" key="3">
    <source>
        <dbReference type="ARBA" id="ARBA00022741"/>
    </source>
</evidence>
<dbReference type="PANTHER" id="PTHR45769">
    <property type="entry name" value="ADENOSINE KINASE"/>
    <property type="match status" value="1"/>
</dbReference>
<feature type="region of interest" description="Disordered" evidence="7">
    <location>
        <begin position="6"/>
        <end position="31"/>
    </location>
</feature>
<evidence type="ECO:0000256" key="7">
    <source>
        <dbReference type="SAM" id="MobiDB-lite"/>
    </source>
</evidence>
<dbReference type="Gene3D" id="3.30.1110.10">
    <property type="match status" value="1"/>
</dbReference>